<dbReference type="EMBL" id="CP002086">
    <property type="protein sequence ID" value="ADJ28377.1"/>
    <property type="molecule type" value="Genomic_DNA"/>
</dbReference>
<dbReference type="InterPro" id="IPR007730">
    <property type="entry name" value="SPOR-like_dom"/>
</dbReference>
<sequence length="168" mass="18785">MLDKNLKQRLIGAAVLISVGIIVIPLLLGEPTEMLPEYKALEVVNKPLPEPEKSTFVSTVKKLPAQGEQKLPNFVPLSKEKSSVSSSKAAKWFVQIGSFSHQKNALQMHRDVTSSGYKAFIETAKKGEKTIYKVRVGPEKNRIRAKEIRKELERRLQTKAFVISPSDS</sequence>
<dbReference type="PANTHER" id="PTHR38687">
    <property type="entry name" value="CELL DIVISION PROTEIN DEDD-RELATED"/>
    <property type="match status" value="1"/>
</dbReference>
<dbReference type="KEGG" id="nwa:Nwat_1468"/>
<dbReference type="GO" id="GO:0030428">
    <property type="term" value="C:cell septum"/>
    <property type="evidence" value="ECO:0007669"/>
    <property type="project" value="TreeGrafter"/>
</dbReference>
<keyword evidence="3" id="KW-1185">Reference proteome</keyword>
<accession>D8K650</accession>
<proteinExistence type="predicted"/>
<dbReference type="RefSeq" id="WP_013220469.1">
    <property type="nucleotide sequence ID" value="NC_014315.1"/>
</dbReference>
<dbReference type="GO" id="GO:0032153">
    <property type="term" value="C:cell division site"/>
    <property type="evidence" value="ECO:0007669"/>
    <property type="project" value="TreeGrafter"/>
</dbReference>
<dbReference type="AlphaFoldDB" id="D8K650"/>
<dbReference type="eggNOG" id="COG3147">
    <property type="taxonomic scope" value="Bacteria"/>
</dbReference>
<dbReference type="PROSITE" id="PS51724">
    <property type="entry name" value="SPOR"/>
    <property type="match status" value="1"/>
</dbReference>
<dbReference type="Pfam" id="PF05036">
    <property type="entry name" value="SPOR"/>
    <property type="match status" value="1"/>
</dbReference>
<dbReference type="PANTHER" id="PTHR38687:SF1">
    <property type="entry name" value="CELL DIVISION PROTEIN DEDD"/>
    <property type="match status" value="1"/>
</dbReference>
<reference evidence="2 3" key="1">
    <citation type="submission" date="2010-06" db="EMBL/GenBank/DDBJ databases">
        <title>Complete sequence of chromosome of Nitrosococcus watsoni C-113.</title>
        <authorList>
            <consortium name="US DOE Joint Genome Institute"/>
            <person name="Lucas S."/>
            <person name="Copeland A."/>
            <person name="Lapidus A."/>
            <person name="Cheng J.-F."/>
            <person name="Bruce D."/>
            <person name="Goodwin L."/>
            <person name="Pitluck S."/>
            <person name="Malfatti S.A."/>
            <person name="Chain P.S.G."/>
            <person name="Land M."/>
            <person name="Hauser L."/>
            <person name="Kyrpides N."/>
            <person name="Ivanova N."/>
            <person name="Cambell M.A."/>
            <person name="Heidelberg J.F."/>
            <person name="Klotz M.G."/>
            <person name="Woyke T."/>
        </authorList>
    </citation>
    <scope>NUCLEOTIDE SEQUENCE [LARGE SCALE GENOMIC DNA]</scope>
    <source>
        <strain evidence="2 3">C-113</strain>
    </source>
</reference>
<dbReference type="SUPFAM" id="SSF110997">
    <property type="entry name" value="Sporulation related repeat"/>
    <property type="match status" value="1"/>
</dbReference>
<dbReference type="GO" id="GO:0032506">
    <property type="term" value="P:cytokinetic process"/>
    <property type="evidence" value="ECO:0007669"/>
    <property type="project" value="TreeGrafter"/>
</dbReference>
<organism evidence="2 3">
    <name type="scientific">Nitrosococcus watsoni (strain C-113)</name>
    <dbReference type="NCBI Taxonomy" id="105559"/>
    <lineage>
        <taxon>Bacteria</taxon>
        <taxon>Pseudomonadati</taxon>
        <taxon>Pseudomonadota</taxon>
        <taxon>Gammaproteobacteria</taxon>
        <taxon>Chromatiales</taxon>
        <taxon>Chromatiaceae</taxon>
        <taxon>Nitrosococcus</taxon>
    </lineage>
</organism>
<dbReference type="GO" id="GO:0042834">
    <property type="term" value="F:peptidoglycan binding"/>
    <property type="evidence" value="ECO:0007669"/>
    <property type="project" value="InterPro"/>
</dbReference>
<evidence type="ECO:0000313" key="2">
    <source>
        <dbReference type="EMBL" id="ADJ28377.1"/>
    </source>
</evidence>
<dbReference type="STRING" id="105559.Nwat_1468"/>
<evidence type="ECO:0000259" key="1">
    <source>
        <dbReference type="PROSITE" id="PS51724"/>
    </source>
</evidence>
<feature type="domain" description="SPOR" evidence="1">
    <location>
        <begin position="86"/>
        <end position="165"/>
    </location>
</feature>
<gene>
    <name evidence="2" type="ordered locus">Nwat_1468</name>
</gene>
<dbReference type="InterPro" id="IPR052521">
    <property type="entry name" value="Cell_div_SPOR-domain"/>
</dbReference>
<evidence type="ECO:0000313" key="3">
    <source>
        <dbReference type="Proteomes" id="UP000000393"/>
    </source>
</evidence>
<dbReference type="HOGENOM" id="CLU_1584752_0_0_6"/>
<name>D8K650_NITWC</name>
<dbReference type="Proteomes" id="UP000000393">
    <property type="component" value="Chromosome"/>
</dbReference>
<dbReference type="Gene3D" id="3.30.70.1070">
    <property type="entry name" value="Sporulation related repeat"/>
    <property type="match status" value="1"/>
</dbReference>
<protein>
    <submittedName>
        <fullName evidence="2">Sporulation domain protein</fullName>
    </submittedName>
</protein>
<dbReference type="InterPro" id="IPR036680">
    <property type="entry name" value="SPOR-like_sf"/>
</dbReference>